<dbReference type="GO" id="GO:0120147">
    <property type="term" value="F:formylglycine-generating oxidase activity"/>
    <property type="evidence" value="ECO:0007669"/>
    <property type="project" value="TreeGrafter"/>
</dbReference>
<dbReference type="Proteomes" id="UP000242861">
    <property type="component" value="Unassembled WGS sequence"/>
</dbReference>
<dbReference type="InterPro" id="IPR051043">
    <property type="entry name" value="Sulfatase_Mod_Factor_Kinase"/>
</dbReference>
<feature type="domain" description="Sulfatase-modifying factor enzyme-like" evidence="1">
    <location>
        <begin position="25"/>
        <end position="241"/>
    </location>
</feature>
<proteinExistence type="predicted"/>
<dbReference type="SUPFAM" id="SSF56436">
    <property type="entry name" value="C-type lectin-like"/>
    <property type="match status" value="1"/>
</dbReference>
<evidence type="ECO:0000313" key="3">
    <source>
        <dbReference type="EMBL" id="PKF69969.1"/>
    </source>
</evidence>
<dbReference type="EMBL" id="PIYS01000032">
    <property type="protein sequence ID" value="PKF69969.1"/>
    <property type="molecule type" value="Genomic_DNA"/>
</dbReference>
<reference evidence="3" key="3">
    <citation type="submission" date="2017-12" db="EMBL/GenBank/DDBJ databases">
        <authorList>
            <person name="Hurst M.R.H."/>
        </authorList>
    </citation>
    <scope>NUCLEOTIDE SEQUENCE [LARGE SCALE GENOMIC DNA]</scope>
    <source>
        <strain evidence="3">ZYSR67-Z</strain>
    </source>
</reference>
<protein>
    <submittedName>
        <fullName evidence="3">Nitrate reductase</fullName>
    </submittedName>
</protein>
<keyword evidence="5" id="KW-1185">Reference proteome</keyword>
<name>A0A2I0CLD5_9PSED</name>
<reference evidence="5" key="4">
    <citation type="journal article" date="2019" name="Int. J. Syst. Evol. Microbiol.">
        <title>The Global Catalogue of Microorganisms (GCM) 10K type strain sequencing project: providing services to taxonomists for standard genome sequencing and annotation.</title>
        <authorList>
            <consortium name="The Broad Institute Genomics Platform"/>
            <consortium name="The Broad Institute Genome Sequencing Center for Infectious Disease"/>
            <person name="Wu L."/>
            <person name="Ma J."/>
        </authorList>
    </citation>
    <scope>NUCLEOTIDE SEQUENCE [LARGE SCALE GENOMIC DNA]</scope>
    <source>
        <strain evidence="5">CCM 8778</strain>
    </source>
</reference>
<dbReference type="RefSeq" id="WP_093984753.1">
    <property type="nucleotide sequence ID" value="NZ_BMDE01000005.1"/>
</dbReference>
<evidence type="ECO:0000313" key="4">
    <source>
        <dbReference type="Proteomes" id="UP000242861"/>
    </source>
</evidence>
<dbReference type="PANTHER" id="PTHR23150:SF19">
    <property type="entry name" value="FORMYLGLYCINE-GENERATING ENZYME"/>
    <property type="match status" value="1"/>
</dbReference>
<reference evidence="2" key="5">
    <citation type="submission" date="2024-05" db="EMBL/GenBank/DDBJ databases">
        <authorList>
            <person name="Sun Q."/>
            <person name="Sedlacek I."/>
        </authorList>
    </citation>
    <scope>NUCLEOTIDE SEQUENCE</scope>
    <source>
        <strain evidence="2">CCM 8778</strain>
    </source>
</reference>
<dbReference type="Gene3D" id="3.90.1580.10">
    <property type="entry name" value="paralog of FGE (formylglycine-generating enzyme)"/>
    <property type="match status" value="1"/>
</dbReference>
<evidence type="ECO:0000313" key="5">
    <source>
        <dbReference type="Proteomes" id="UP000655550"/>
    </source>
</evidence>
<accession>A0A2I0CLD5</accession>
<dbReference type="PROSITE" id="PS51257">
    <property type="entry name" value="PROKAR_LIPOPROTEIN"/>
    <property type="match status" value="1"/>
</dbReference>
<sequence>MSRQALGWFSLGVLLLAGCGQSFSEPELVRVPGGLARYHLPGNSQVYEEHLAGFAIMRRQVSQAEYAACVAEAACPPASAERPLADSPVLPAVGLSWQDAQAYAAWLSRRSGEHYRLPRHGEWVLAAASAYVEEAPVSDDPDNPARRWLAEYAQRASRERLPRTLKAFGGYGQNEHGLQDMAGNVWEWTDTCFSRNAGEFCGIRIAAGRHPSVLADFERNPISGACSVGQPPTHLGVRLVRETVSEE</sequence>
<dbReference type="PANTHER" id="PTHR23150">
    <property type="entry name" value="SULFATASE MODIFYING FACTOR 1, 2"/>
    <property type="match status" value="1"/>
</dbReference>
<organism evidence="3 4">
    <name type="scientific">Pseudomonas fluvialis</name>
    <dbReference type="NCBI Taxonomy" id="1793966"/>
    <lineage>
        <taxon>Bacteria</taxon>
        <taxon>Pseudomonadati</taxon>
        <taxon>Pseudomonadota</taxon>
        <taxon>Gammaproteobacteria</taxon>
        <taxon>Pseudomonadales</taxon>
        <taxon>Pseudomonadaceae</taxon>
        <taxon>Pseudomonas</taxon>
    </lineage>
</organism>
<dbReference type="InterPro" id="IPR016187">
    <property type="entry name" value="CTDL_fold"/>
</dbReference>
<gene>
    <name evidence="3" type="ORF">CW360_15795</name>
    <name evidence="2" type="ORF">GCM10007363_18530</name>
</gene>
<dbReference type="InterPro" id="IPR005532">
    <property type="entry name" value="SUMF_dom"/>
</dbReference>
<reference evidence="2" key="1">
    <citation type="journal article" date="2014" name="Int. J. Syst. Evol. Microbiol.">
        <title>Complete genome of a new Firmicutes species belonging to the dominant human colonic microbiota ('Ruminococcus bicirculans') reveals two chromosomes and a selective capacity to utilize plant glucans.</title>
        <authorList>
            <consortium name="NISC Comparative Sequencing Program"/>
            <person name="Wegmann U."/>
            <person name="Louis P."/>
            <person name="Goesmann A."/>
            <person name="Henrissat B."/>
            <person name="Duncan S.H."/>
            <person name="Flint H.J."/>
        </authorList>
    </citation>
    <scope>NUCLEOTIDE SEQUENCE</scope>
    <source>
        <strain evidence="2">CCM 8778</strain>
    </source>
</reference>
<dbReference type="InterPro" id="IPR042095">
    <property type="entry name" value="SUMF_sf"/>
</dbReference>
<evidence type="ECO:0000259" key="1">
    <source>
        <dbReference type="Pfam" id="PF03781"/>
    </source>
</evidence>
<dbReference type="Proteomes" id="UP000655550">
    <property type="component" value="Unassembled WGS sequence"/>
</dbReference>
<dbReference type="EMBL" id="BMDE01000005">
    <property type="protein sequence ID" value="GGH93584.1"/>
    <property type="molecule type" value="Genomic_DNA"/>
</dbReference>
<reference evidence="4" key="2">
    <citation type="submission" date="2017-12" db="EMBL/GenBank/DDBJ databases">
        <authorList>
            <person name="Yu X.-Y."/>
        </authorList>
    </citation>
    <scope>NUCLEOTIDE SEQUENCE [LARGE SCALE GENOMIC DNA]</scope>
    <source>
        <strain evidence="4">ZYSR67-Z</strain>
    </source>
</reference>
<evidence type="ECO:0000313" key="2">
    <source>
        <dbReference type="EMBL" id="GGH93584.1"/>
    </source>
</evidence>
<comment type="caution">
    <text evidence="3">The sequence shown here is derived from an EMBL/GenBank/DDBJ whole genome shotgun (WGS) entry which is preliminary data.</text>
</comment>
<dbReference type="Pfam" id="PF03781">
    <property type="entry name" value="FGE-sulfatase"/>
    <property type="match status" value="1"/>
</dbReference>
<dbReference type="AlphaFoldDB" id="A0A2I0CLD5"/>